<dbReference type="Pfam" id="PF00246">
    <property type="entry name" value="Peptidase_M14"/>
    <property type="match status" value="3"/>
</dbReference>
<proteinExistence type="inferred from homology"/>
<evidence type="ECO:0000256" key="6">
    <source>
        <dbReference type="PROSITE-ProRule" id="PRU01379"/>
    </source>
</evidence>
<dbReference type="Gene3D" id="3.40.630.10">
    <property type="entry name" value="Zn peptidases"/>
    <property type="match status" value="4"/>
</dbReference>
<evidence type="ECO:0000256" key="3">
    <source>
        <dbReference type="ARBA" id="ARBA00022645"/>
    </source>
</evidence>
<dbReference type="PANTHER" id="PTHR11532">
    <property type="entry name" value="PROTEASE M14 CARBOXYPEPTIDASE"/>
    <property type="match status" value="1"/>
</dbReference>
<name>A0A0L7LKR9_OPEBR</name>
<keyword evidence="7" id="KW-0732">Signal</keyword>
<dbReference type="SUPFAM" id="SSF53187">
    <property type="entry name" value="Zn-dependent exopeptidases"/>
    <property type="match status" value="3"/>
</dbReference>
<dbReference type="GO" id="GO:0016485">
    <property type="term" value="P:protein processing"/>
    <property type="evidence" value="ECO:0007669"/>
    <property type="project" value="TreeGrafter"/>
</dbReference>
<sequence length="918" mass="103165">MGLYFQTCVLAIFSLFISECALRSIDEDDESFLDHPKYTKYDDLVKLFGDFKKSYPELVHVYSIGKSVEGRDLTVLQISEGVKSHHADRPAFKYVANMHGDESVGRELVVYLAQYLLLNYGKDSRVTKLVNSTDIHLMPSLNPDGFEHSEFDRHKSNDEEYLFGHRQPETTALMKWVMKRQFVLSGNLHGGAIVASYPYDDLNLTPDNALFKDLANTYASRHSDMRAGNKCPPENFEKGVTNGAFWYSVQVTFELSCCKYPPAGDMARYWRMNREPLLAFMEKVHIGVKGTILITSTDIRHDPRQPNVSCHCHVDIDAPRAVAGPGRQPRHDIDGISPADFSHHNYTMMESFLQGLTALYPAITKLSSIGKSVNGRELYVLEITKDPGVHIPVVGRELLLLLAEYLCSEYSSGDQRIQTLLNTTRSVPFVLSANLHGGALVANYPYDGNADMERGGANLSPDNDAHLKMHLGQPCKNYPAEQFPEGITNGAKCDMEITLELGCQKFPPQADIPEYWKDNKEALISYIEEVHKGVRGFVHSHIGNAIVNATISVGGIHHASITEEVTVPEDGSVSLNFTLMADDPQHWSSAYDFRTRYHTPLEIYATLAELENNYSDIAEFRSEAAVGSPEETKSHIAIIGSLYASQPLGSEMVLNFARHIAAAYKTGEHRTLLKNTVLHFIPNLDPLYPKILKQYDGTDKCNILPLEEEFGDSLYGYLTKQDFNPLSNYTRENMFVNMLKSEKYDLVLELASGTEDVFYPELSKDVFGKFAQKYQDFRSESDQYSCSKENEVSVTHGNLIDLLYVRYNTPVVSVGLSCCKMPVEDQIGMVWRNNLRAIMKFIEQANTGLTLTAASDPLASTKLSVHALGSKSTVSLNSSDESGRFAISLPREFKGKEIEWKKTFIFLFFVLFNFYPDK</sequence>
<dbReference type="GO" id="GO:0004181">
    <property type="term" value="F:metallocarboxypeptidase activity"/>
    <property type="evidence" value="ECO:0007669"/>
    <property type="project" value="InterPro"/>
</dbReference>
<evidence type="ECO:0000313" key="9">
    <source>
        <dbReference type="EMBL" id="KOB75791.1"/>
    </source>
</evidence>
<dbReference type="AlphaFoldDB" id="A0A0L7LKR9"/>
<gene>
    <name evidence="9" type="ORF">OBRU01_06889</name>
</gene>
<keyword evidence="3 9" id="KW-0121">Carboxypeptidase</keyword>
<dbReference type="SMART" id="SM00631">
    <property type="entry name" value="Zn_pept"/>
    <property type="match status" value="1"/>
</dbReference>
<dbReference type="Proteomes" id="UP000037510">
    <property type="component" value="Unassembled WGS sequence"/>
</dbReference>
<evidence type="ECO:0000256" key="4">
    <source>
        <dbReference type="ARBA" id="ARBA00022723"/>
    </source>
</evidence>
<feature type="active site" description="Proton donor/acceptor" evidence="6">
    <location>
        <position position="254"/>
    </location>
</feature>
<reference evidence="9 10" key="1">
    <citation type="journal article" date="2015" name="Genome Biol. Evol.">
        <title>The genome of winter moth (Operophtera brumata) provides a genomic perspective on sexual dimorphism and phenology.</title>
        <authorList>
            <person name="Derks M.F."/>
            <person name="Smit S."/>
            <person name="Salis L."/>
            <person name="Schijlen E."/>
            <person name="Bossers A."/>
            <person name="Mateman C."/>
            <person name="Pijl A.S."/>
            <person name="de Ridder D."/>
            <person name="Groenen M.A."/>
            <person name="Visser M.E."/>
            <person name="Megens H.J."/>
        </authorList>
    </citation>
    <scope>NUCLEOTIDE SEQUENCE [LARGE SCALE GENOMIC DNA]</scope>
    <source>
        <strain evidence="9">WM2013NL</strain>
        <tissue evidence="9">Head and thorax</tissue>
    </source>
</reference>
<comment type="caution">
    <text evidence="9">The sequence shown here is derived from an EMBL/GenBank/DDBJ whole genome shotgun (WGS) entry which is preliminary data.</text>
</comment>
<dbReference type="GO" id="GO:0006518">
    <property type="term" value="P:peptide metabolic process"/>
    <property type="evidence" value="ECO:0007669"/>
    <property type="project" value="TreeGrafter"/>
</dbReference>
<feature type="signal peptide" evidence="7">
    <location>
        <begin position="1"/>
        <end position="22"/>
    </location>
</feature>
<comment type="similarity">
    <text evidence="2 6">Belongs to the peptidase M14 family.</text>
</comment>
<keyword evidence="5" id="KW-0862">Zinc</keyword>
<dbReference type="PROSITE" id="PS52035">
    <property type="entry name" value="PEPTIDASE_M14"/>
    <property type="match status" value="1"/>
</dbReference>
<dbReference type="InterPro" id="IPR057247">
    <property type="entry name" value="CARBOXYPEPT_ZN_2"/>
</dbReference>
<dbReference type="PRINTS" id="PR00765">
    <property type="entry name" value="CRBOXYPTASEA"/>
</dbReference>
<dbReference type="GO" id="GO:0008270">
    <property type="term" value="F:zinc ion binding"/>
    <property type="evidence" value="ECO:0007669"/>
    <property type="project" value="InterPro"/>
</dbReference>
<feature type="chain" id="PRO_5005573341" evidence="7">
    <location>
        <begin position="23"/>
        <end position="918"/>
    </location>
</feature>
<dbReference type="GO" id="GO:0005615">
    <property type="term" value="C:extracellular space"/>
    <property type="evidence" value="ECO:0007669"/>
    <property type="project" value="TreeGrafter"/>
</dbReference>
<dbReference type="InterPro" id="IPR050753">
    <property type="entry name" value="Peptidase_M14_domain"/>
</dbReference>
<accession>A0A0L7LKR9</accession>
<evidence type="ECO:0000256" key="5">
    <source>
        <dbReference type="ARBA" id="ARBA00022833"/>
    </source>
</evidence>
<dbReference type="PROSITE" id="PS00132">
    <property type="entry name" value="CARBOXYPEPT_ZN_1"/>
    <property type="match status" value="1"/>
</dbReference>
<evidence type="ECO:0000256" key="7">
    <source>
        <dbReference type="SAM" id="SignalP"/>
    </source>
</evidence>
<keyword evidence="3 9" id="KW-0645">Protease</keyword>
<dbReference type="InterPro" id="IPR057246">
    <property type="entry name" value="CARBOXYPEPT_ZN_1"/>
</dbReference>
<evidence type="ECO:0000259" key="8">
    <source>
        <dbReference type="PROSITE" id="PS52035"/>
    </source>
</evidence>
<dbReference type="PROSITE" id="PS00133">
    <property type="entry name" value="CARBOXYPEPT_ZN_2"/>
    <property type="match status" value="2"/>
</dbReference>
<evidence type="ECO:0000313" key="10">
    <source>
        <dbReference type="Proteomes" id="UP000037510"/>
    </source>
</evidence>
<keyword evidence="10" id="KW-1185">Reference proteome</keyword>
<keyword evidence="3 9" id="KW-0378">Hydrolase</keyword>
<dbReference type="STRING" id="104452.A0A0L7LKR9"/>
<dbReference type="EMBL" id="JTDY01000809">
    <property type="protein sequence ID" value="KOB75791.1"/>
    <property type="molecule type" value="Genomic_DNA"/>
</dbReference>
<dbReference type="InterPro" id="IPR000834">
    <property type="entry name" value="Peptidase_M14"/>
</dbReference>
<organism evidence="9 10">
    <name type="scientific">Operophtera brumata</name>
    <name type="common">Winter moth</name>
    <name type="synonym">Phalaena brumata</name>
    <dbReference type="NCBI Taxonomy" id="104452"/>
    <lineage>
        <taxon>Eukaryota</taxon>
        <taxon>Metazoa</taxon>
        <taxon>Ecdysozoa</taxon>
        <taxon>Arthropoda</taxon>
        <taxon>Hexapoda</taxon>
        <taxon>Insecta</taxon>
        <taxon>Pterygota</taxon>
        <taxon>Neoptera</taxon>
        <taxon>Endopterygota</taxon>
        <taxon>Lepidoptera</taxon>
        <taxon>Glossata</taxon>
        <taxon>Ditrysia</taxon>
        <taxon>Geometroidea</taxon>
        <taxon>Geometridae</taxon>
        <taxon>Larentiinae</taxon>
        <taxon>Operophtera</taxon>
    </lineage>
</organism>
<feature type="domain" description="Peptidase M14" evidence="8">
    <location>
        <begin position="37"/>
        <end position="284"/>
    </location>
</feature>
<evidence type="ECO:0000256" key="1">
    <source>
        <dbReference type="ARBA" id="ARBA00001947"/>
    </source>
</evidence>
<comment type="cofactor">
    <cofactor evidence="1">
        <name>Zn(2+)</name>
        <dbReference type="ChEBI" id="CHEBI:29105"/>
    </cofactor>
</comment>
<protein>
    <submittedName>
        <fullName evidence="9">Carboxypeptidase D</fullName>
    </submittedName>
</protein>
<evidence type="ECO:0000256" key="2">
    <source>
        <dbReference type="ARBA" id="ARBA00005988"/>
    </source>
</evidence>
<keyword evidence="4" id="KW-0479">Metal-binding</keyword>
<dbReference type="PANTHER" id="PTHR11532:SF57">
    <property type="entry name" value="CARBOXYPEPTIDASE D, B"/>
    <property type="match status" value="1"/>
</dbReference>